<dbReference type="EMBL" id="JBFXLS010000045">
    <property type="protein sequence ID" value="KAL2824273.1"/>
    <property type="molecule type" value="Genomic_DNA"/>
</dbReference>
<dbReference type="PANTHER" id="PTHR38116">
    <property type="entry name" value="CHROMOSOME 7, WHOLE GENOME SHOTGUN SEQUENCE"/>
    <property type="match status" value="1"/>
</dbReference>
<evidence type="ECO:0000313" key="2">
    <source>
        <dbReference type="EMBL" id="KAL2824273.1"/>
    </source>
</evidence>
<gene>
    <name evidence="2" type="ORF">BDW59DRAFT_172999</name>
</gene>
<dbReference type="PANTHER" id="PTHR38116:SF1">
    <property type="entry name" value="BZIP DOMAIN-CONTAINING PROTEIN"/>
    <property type="match status" value="1"/>
</dbReference>
<evidence type="ECO:0008006" key="4">
    <source>
        <dbReference type="Google" id="ProtNLM"/>
    </source>
</evidence>
<sequence>MPITTQQPPIRVELLDEWKGILDPKTRRTLQNRLNQRAHRKTLARKAGPKPANNAVTKHTTSPKIEFTGLDTLSILGPTAESSRHLIQHLESLLHAEFSAGSPRTDLLLGLTRLNILRALHANIEVLGFSAAAMHDDAESPFATSSNIESTRPLTDLPLALQPTTTQLAIVHHPWLDLLPIPKMRDNLIQAGDSINDAQLCHDMCGNQPPLNPKSRARSANGETGIIVWKDPWDPSGWEVTETFLRLWGWAVKDCSELFRSTNRWRAVRGEPPLFCLPEE</sequence>
<proteinExistence type="predicted"/>
<evidence type="ECO:0000256" key="1">
    <source>
        <dbReference type="SAM" id="MobiDB-lite"/>
    </source>
</evidence>
<feature type="compositionally biased region" description="Basic residues" evidence="1">
    <location>
        <begin position="38"/>
        <end position="48"/>
    </location>
</feature>
<dbReference type="Pfam" id="PF11905">
    <property type="entry name" value="DUF3425"/>
    <property type="match status" value="1"/>
</dbReference>
<dbReference type="CDD" id="cd14688">
    <property type="entry name" value="bZIP_YAP"/>
    <property type="match status" value="1"/>
</dbReference>
<protein>
    <recommendedName>
        <fullName evidence="4">SRR1-like domain-containing protein</fullName>
    </recommendedName>
</protein>
<comment type="caution">
    <text evidence="2">The sequence shown here is derived from an EMBL/GenBank/DDBJ whole genome shotgun (WGS) entry which is preliminary data.</text>
</comment>
<keyword evidence="3" id="KW-1185">Reference proteome</keyword>
<name>A0ABR4I964_9EURO</name>
<dbReference type="Proteomes" id="UP001610335">
    <property type="component" value="Unassembled WGS sequence"/>
</dbReference>
<evidence type="ECO:0000313" key="3">
    <source>
        <dbReference type="Proteomes" id="UP001610335"/>
    </source>
</evidence>
<organism evidence="2 3">
    <name type="scientific">Aspergillus cavernicola</name>
    <dbReference type="NCBI Taxonomy" id="176166"/>
    <lineage>
        <taxon>Eukaryota</taxon>
        <taxon>Fungi</taxon>
        <taxon>Dikarya</taxon>
        <taxon>Ascomycota</taxon>
        <taxon>Pezizomycotina</taxon>
        <taxon>Eurotiomycetes</taxon>
        <taxon>Eurotiomycetidae</taxon>
        <taxon>Eurotiales</taxon>
        <taxon>Aspergillaceae</taxon>
        <taxon>Aspergillus</taxon>
        <taxon>Aspergillus subgen. Nidulantes</taxon>
    </lineage>
</organism>
<reference evidence="2 3" key="1">
    <citation type="submission" date="2024-07" db="EMBL/GenBank/DDBJ databases">
        <title>Section-level genome sequencing and comparative genomics of Aspergillus sections Usti and Cavernicolus.</title>
        <authorList>
            <consortium name="Lawrence Berkeley National Laboratory"/>
            <person name="Nybo J.L."/>
            <person name="Vesth T.C."/>
            <person name="Theobald S."/>
            <person name="Frisvad J.C."/>
            <person name="Larsen T.O."/>
            <person name="Kjaerboelling I."/>
            <person name="Rothschild-Mancinelli K."/>
            <person name="Lyhne E.K."/>
            <person name="Kogle M.E."/>
            <person name="Barry K."/>
            <person name="Clum A."/>
            <person name="Na H."/>
            <person name="Ledsgaard L."/>
            <person name="Lin J."/>
            <person name="Lipzen A."/>
            <person name="Kuo A."/>
            <person name="Riley R."/>
            <person name="Mondo S."/>
            <person name="LaButti K."/>
            <person name="Haridas S."/>
            <person name="Pangalinan J."/>
            <person name="Salamov A.A."/>
            <person name="Simmons B.A."/>
            <person name="Magnuson J.K."/>
            <person name="Chen J."/>
            <person name="Drula E."/>
            <person name="Henrissat B."/>
            <person name="Wiebenga A."/>
            <person name="Lubbers R.J."/>
            <person name="Gomes A.C."/>
            <person name="Makela M.R."/>
            <person name="Stajich J."/>
            <person name="Grigoriev I.V."/>
            <person name="Mortensen U.H."/>
            <person name="De vries R.P."/>
            <person name="Baker S.E."/>
            <person name="Andersen M.R."/>
        </authorList>
    </citation>
    <scope>NUCLEOTIDE SEQUENCE [LARGE SCALE GENOMIC DNA]</scope>
    <source>
        <strain evidence="2 3">CBS 600.67</strain>
    </source>
</reference>
<accession>A0ABR4I964</accession>
<dbReference type="InterPro" id="IPR021833">
    <property type="entry name" value="DUF3425"/>
</dbReference>
<feature type="region of interest" description="Disordered" evidence="1">
    <location>
        <begin position="38"/>
        <end position="59"/>
    </location>
</feature>